<proteinExistence type="predicted"/>
<feature type="region of interest" description="Disordered" evidence="1">
    <location>
        <begin position="40"/>
        <end position="68"/>
    </location>
</feature>
<dbReference type="AlphaFoldDB" id="A0A3M7PCC3"/>
<accession>A0A3M7PCC3</accession>
<evidence type="ECO:0000313" key="3">
    <source>
        <dbReference type="Proteomes" id="UP000276133"/>
    </source>
</evidence>
<feature type="compositionally biased region" description="Basic residues" evidence="1">
    <location>
        <begin position="44"/>
        <end position="68"/>
    </location>
</feature>
<evidence type="ECO:0000256" key="1">
    <source>
        <dbReference type="SAM" id="MobiDB-lite"/>
    </source>
</evidence>
<dbReference type="EMBL" id="REGN01011924">
    <property type="protein sequence ID" value="RMZ96761.1"/>
    <property type="molecule type" value="Genomic_DNA"/>
</dbReference>
<protein>
    <submittedName>
        <fullName evidence="2">Uncharacterized protein</fullName>
    </submittedName>
</protein>
<dbReference type="Proteomes" id="UP000276133">
    <property type="component" value="Unassembled WGS sequence"/>
</dbReference>
<evidence type="ECO:0000313" key="2">
    <source>
        <dbReference type="EMBL" id="RMZ96761.1"/>
    </source>
</evidence>
<sequence>MFIFDTWSLRVCCWHNTAPLPTVVDTRGVINYSNSRAQDPLQHTLKRSRKNQQTKKYAHLKKSKKRIF</sequence>
<name>A0A3M7PCC3_BRAPC</name>
<comment type="caution">
    <text evidence="2">The sequence shown here is derived from an EMBL/GenBank/DDBJ whole genome shotgun (WGS) entry which is preliminary data.</text>
</comment>
<reference evidence="2 3" key="1">
    <citation type="journal article" date="2018" name="Sci. Rep.">
        <title>Genomic signatures of local adaptation to the degree of environmental predictability in rotifers.</title>
        <authorList>
            <person name="Franch-Gras L."/>
            <person name="Hahn C."/>
            <person name="Garcia-Roger E.M."/>
            <person name="Carmona M.J."/>
            <person name="Serra M."/>
            <person name="Gomez A."/>
        </authorList>
    </citation>
    <scope>NUCLEOTIDE SEQUENCE [LARGE SCALE GENOMIC DNA]</scope>
    <source>
        <strain evidence="2">HYR1</strain>
    </source>
</reference>
<keyword evidence="3" id="KW-1185">Reference proteome</keyword>
<organism evidence="2 3">
    <name type="scientific">Brachionus plicatilis</name>
    <name type="common">Marine rotifer</name>
    <name type="synonym">Brachionus muelleri</name>
    <dbReference type="NCBI Taxonomy" id="10195"/>
    <lineage>
        <taxon>Eukaryota</taxon>
        <taxon>Metazoa</taxon>
        <taxon>Spiralia</taxon>
        <taxon>Gnathifera</taxon>
        <taxon>Rotifera</taxon>
        <taxon>Eurotatoria</taxon>
        <taxon>Monogononta</taxon>
        <taxon>Pseudotrocha</taxon>
        <taxon>Ploima</taxon>
        <taxon>Brachionidae</taxon>
        <taxon>Brachionus</taxon>
    </lineage>
</organism>
<gene>
    <name evidence="2" type="ORF">BpHYR1_006968</name>
</gene>